<evidence type="ECO:0008006" key="3">
    <source>
        <dbReference type="Google" id="ProtNLM"/>
    </source>
</evidence>
<dbReference type="Proteomes" id="UP000692954">
    <property type="component" value="Unassembled WGS sequence"/>
</dbReference>
<dbReference type="InterPro" id="IPR026983">
    <property type="entry name" value="DHC"/>
</dbReference>
<dbReference type="GO" id="GO:0051959">
    <property type="term" value="F:dynein light intermediate chain binding"/>
    <property type="evidence" value="ECO:0007669"/>
    <property type="project" value="InterPro"/>
</dbReference>
<protein>
    <recommendedName>
        <fullName evidence="3">F-box domain-containing protein</fullName>
    </recommendedName>
</protein>
<dbReference type="AlphaFoldDB" id="A0A8S1RTY5"/>
<dbReference type="GO" id="GO:0045505">
    <property type="term" value="F:dynein intermediate chain binding"/>
    <property type="evidence" value="ECO:0007669"/>
    <property type="project" value="InterPro"/>
</dbReference>
<comment type="caution">
    <text evidence="1">The sequence shown here is derived from an EMBL/GenBank/DDBJ whole genome shotgun (WGS) entry which is preliminary data.</text>
</comment>
<evidence type="ECO:0000313" key="1">
    <source>
        <dbReference type="EMBL" id="CAD8130812.1"/>
    </source>
</evidence>
<organism evidence="1 2">
    <name type="scientific">Paramecium sonneborni</name>
    <dbReference type="NCBI Taxonomy" id="65129"/>
    <lineage>
        <taxon>Eukaryota</taxon>
        <taxon>Sar</taxon>
        <taxon>Alveolata</taxon>
        <taxon>Ciliophora</taxon>
        <taxon>Intramacronucleata</taxon>
        <taxon>Oligohymenophorea</taxon>
        <taxon>Peniculida</taxon>
        <taxon>Parameciidae</taxon>
        <taxon>Paramecium</taxon>
    </lineage>
</organism>
<dbReference type="EMBL" id="CAJJDN010000333">
    <property type="protein sequence ID" value="CAD8130812.1"/>
    <property type="molecule type" value="Genomic_DNA"/>
</dbReference>
<name>A0A8S1RTY5_9CILI</name>
<evidence type="ECO:0000313" key="2">
    <source>
        <dbReference type="Proteomes" id="UP000692954"/>
    </source>
</evidence>
<gene>
    <name evidence="1" type="ORF">PSON_ATCC_30995.1.T3330004</name>
</gene>
<proteinExistence type="predicted"/>
<keyword evidence="2" id="KW-1185">Reference proteome</keyword>
<reference evidence="1" key="1">
    <citation type="submission" date="2021-01" db="EMBL/GenBank/DDBJ databases">
        <authorList>
            <consortium name="Genoscope - CEA"/>
            <person name="William W."/>
        </authorList>
    </citation>
    <scope>NUCLEOTIDE SEQUENCE</scope>
</reference>
<accession>A0A8S1RTY5</accession>
<sequence length="205" mass="24263">MLEKLFKDIQLLNSKNQDQNQILSNLFLNINTINQQLEDLNIQTQTQNLLHKVRAEVFNQILEFIDFKDFLNFRLVSQRGNSIVIYLIPNRIPQIQQQLSMRLSKIKEYKQNNPQDESIQDLLQRKQRADFGLNSLCKQDISEIKRMAHPHVIIEKVMTMVCVLLDQKFKGENSNWAACQKILDDIQFLDYLRHLDVDFITFTIN</sequence>
<dbReference type="GO" id="GO:0030286">
    <property type="term" value="C:dynein complex"/>
    <property type="evidence" value="ECO:0007669"/>
    <property type="project" value="InterPro"/>
</dbReference>
<dbReference type="GO" id="GO:0007018">
    <property type="term" value="P:microtubule-based movement"/>
    <property type="evidence" value="ECO:0007669"/>
    <property type="project" value="InterPro"/>
</dbReference>
<dbReference type="PANTHER" id="PTHR22878">
    <property type="entry name" value="DYNEIN HEAVY CHAIN 6, AXONEMAL-LIKE-RELATED"/>
    <property type="match status" value="1"/>
</dbReference>